<comment type="caution">
    <text evidence="2">The sequence shown here is derived from an EMBL/GenBank/DDBJ whole genome shotgun (WGS) entry which is preliminary data.</text>
</comment>
<protein>
    <submittedName>
        <fullName evidence="2">Uncharacterized protein</fullName>
    </submittedName>
</protein>
<keyword evidence="1" id="KW-0812">Transmembrane</keyword>
<accession>A0A3R8PJ38</accession>
<feature type="transmembrane region" description="Helical" evidence="1">
    <location>
        <begin position="91"/>
        <end position="109"/>
    </location>
</feature>
<dbReference type="RefSeq" id="WP_125173383.1">
    <property type="nucleotide sequence ID" value="NZ_JAPJOD010000041.1"/>
</dbReference>
<evidence type="ECO:0000313" key="3">
    <source>
        <dbReference type="Proteomes" id="UP000276526"/>
    </source>
</evidence>
<proteinExistence type="predicted"/>
<evidence type="ECO:0000256" key="1">
    <source>
        <dbReference type="SAM" id="Phobius"/>
    </source>
</evidence>
<keyword evidence="1" id="KW-0472">Membrane</keyword>
<name>A0A3R8PJ38_9CORY</name>
<evidence type="ECO:0000313" key="2">
    <source>
        <dbReference type="EMBL" id="RRO87622.1"/>
    </source>
</evidence>
<feature type="transmembrane region" description="Helical" evidence="1">
    <location>
        <begin position="66"/>
        <end position="85"/>
    </location>
</feature>
<dbReference type="EMBL" id="PQNK01000002">
    <property type="protein sequence ID" value="RRO87622.1"/>
    <property type="molecule type" value="Genomic_DNA"/>
</dbReference>
<gene>
    <name evidence="2" type="ORF">CXF48_01510</name>
</gene>
<organism evidence="2 3">
    <name type="scientific">Corynebacterium bovis</name>
    <dbReference type="NCBI Taxonomy" id="36808"/>
    <lineage>
        <taxon>Bacteria</taxon>
        <taxon>Bacillati</taxon>
        <taxon>Actinomycetota</taxon>
        <taxon>Actinomycetes</taxon>
        <taxon>Mycobacteriales</taxon>
        <taxon>Corynebacteriaceae</taxon>
        <taxon>Corynebacterium</taxon>
    </lineage>
</organism>
<reference evidence="2 3" key="1">
    <citation type="submission" date="2018-01" db="EMBL/GenBank/DDBJ databases">
        <title>Twenty Corynebacterium bovis Genomes.</title>
        <authorList>
            <person name="Gulvik C.A."/>
        </authorList>
    </citation>
    <scope>NUCLEOTIDE SEQUENCE [LARGE SCALE GENOMIC DNA]</scope>
    <source>
        <strain evidence="2 3">F6900</strain>
    </source>
</reference>
<dbReference type="Proteomes" id="UP000276526">
    <property type="component" value="Unassembled WGS sequence"/>
</dbReference>
<keyword evidence="1" id="KW-1133">Transmembrane helix</keyword>
<dbReference type="AlphaFoldDB" id="A0A3R8PJ38"/>
<sequence>MKNWPTYRKWNAALGVVFLVVLVNKAVHTSIELEGWRLWASALLYLVGAIGLIWGVRGHLLKPSSFLPRAYGFIAVVYLGALLLQGAYVEAAVGLVIAGLVAFFLSLDWTDQLCRYSPGDEDCAASAPAVGDTA</sequence>
<feature type="transmembrane region" description="Helical" evidence="1">
    <location>
        <begin position="36"/>
        <end position="54"/>
    </location>
</feature>